<keyword evidence="3" id="KW-0812">Transmembrane</keyword>
<keyword evidence="5" id="KW-1185">Reference proteome</keyword>
<reference evidence="5" key="1">
    <citation type="journal article" date="2019" name="Int. J. Syst. Evol. Microbiol.">
        <title>The Global Catalogue of Microorganisms (GCM) 10K type strain sequencing project: providing services to taxonomists for standard genome sequencing and annotation.</title>
        <authorList>
            <consortium name="The Broad Institute Genomics Platform"/>
            <consortium name="The Broad Institute Genome Sequencing Center for Infectious Disease"/>
            <person name="Wu L."/>
            <person name="Ma J."/>
        </authorList>
    </citation>
    <scope>NUCLEOTIDE SEQUENCE [LARGE SCALE GENOMIC DNA]</scope>
    <source>
        <strain evidence="5">CGMCC 1.15905</strain>
    </source>
</reference>
<evidence type="ECO:0000313" key="5">
    <source>
        <dbReference type="Proteomes" id="UP000623419"/>
    </source>
</evidence>
<protein>
    <recommendedName>
        <fullName evidence="6">Glycosyltransferase RgtA/B/C/D-like domain-containing protein</fullName>
    </recommendedName>
</protein>
<feature type="transmembrane region" description="Helical" evidence="3">
    <location>
        <begin position="385"/>
        <end position="404"/>
    </location>
</feature>
<evidence type="ECO:0008006" key="6">
    <source>
        <dbReference type="Google" id="ProtNLM"/>
    </source>
</evidence>
<keyword evidence="1" id="KW-0677">Repeat</keyword>
<evidence type="ECO:0000256" key="1">
    <source>
        <dbReference type="ARBA" id="ARBA00022737"/>
    </source>
</evidence>
<feature type="transmembrane region" description="Helical" evidence="3">
    <location>
        <begin position="120"/>
        <end position="140"/>
    </location>
</feature>
<feature type="transmembrane region" description="Helical" evidence="3">
    <location>
        <begin position="226"/>
        <end position="247"/>
    </location>
</feature>
<dbReference type="PANTHER" id="PTHR44227:SF3">
    <property type="entry name" value="PROTEIN O-MANNOSYL-TRANSFERASE TMTC4"/>
    <property type="match status" value="1"/>
</dbReference>
<proteinExistence type="predicted"/>
<dbReference type="EMBL" id="BMKC01000003">
    <property type="protein sequence ID" value="GGA85117.1"/>
    <property type="molecule type" value="Genomic_DNA"/>
</dbReference>
<accession>A0ABQ1HPB2</accession>
<dbReference type="PANTHER" id="PTHR44227">
    <property type="match status" value="1"/>
</dbReference>
<evidence type="ECO:0000313" key="4">
    <source>
        <dbReference type="EMBL" id="GGA85117.1"/>
    </source>
</evidence>
<feature type="transmembrane region" description="Helical" evidence="3">
    <location>
        <begin position="146"/>
        <end position="166"/>
    </location>
</feature>
<keyword evidence="2" id="KW-0802">TPR repeat</keyword>
<name>A0ABQ1HPB2_9GAMM</name>
<sequence>MTPKSYASALFPLALAVLTLLAFWPGLTGGFMFDDFSNIVRDEMVHAETIDLDSLQRAAKAYPGPPGRPLATMSLAVDYSLWGLNPWGFKLTNLFLHVLNALLVFALLRRLLPLSNAPARWGAAAAFAIATFWAIHPLQVSTVMYVVQRMEMLSLTFVLLALLAYLRGRRNQIAGQSGWLWLSASAALALVGLFAKETAVLFPAYALALELTVLQFRASQPRTTRLLRLAFATGVAVAVALFVFWVIPKYASAEAYNIRDFSLAERLMTQLRVLPMYLGWIVLPTPSSYVFYYDSYQVSKGWLDPATTLVGGLFMTALVAAAFALRRRLPMVSLGLFWFLAAHLLTSNVFPLELVYEHRNHFALLGVLLAIAELVRRLPESDVPRVRQIAVVLLIVGLSGLTLIRSATWGNSLNLSMALVQKNPDSSRASMDLGEHYMLLAGNDPTSPFYAKGVQEFERGSRVPDASPMPEQGLIVYAALAGQPTQQAWWDRVVHKLKTRAIGPQEIGMIVDLLRMRHEGVEFDDARFADAYLVLVNRIDMPATQYYAFAEHALKFLGDEQLASGLLQLVVDKSLDEPEFIRDVIESLEREGYGMTARMVAGYAREIGLVDVPLPPLPEATTVPAEEAQ</sequence>
<feature type="transmembrane region" description="Helical" evidence="3">
    <location>
        <begin position="87"/>
        <end position="108"/>
    </location>
</feature>
<organism evidence="4 5">
    <name type="scientific">Arenimonas soli</name>
    <dbReference type="NCBI Taxonomy" id="2269504"/>
    <lineage>
        <taxon>Bacteria</taxon>
        <taxon>Pseudomonadati</taxon>
        <taxon>Pseudomonadota</taxon>
        <taxon>Gammaproteobacteria</taxon>
        <taxon>Lysobacterales</taxon>
        <taxon>Lysobacteraceae</taxon>
        <taxon>Arenimonas</taxon>
    </lineage>
</organism>
<evidence type="ECO:0000256" key="3">
    <source>
        <dbReference type="SAM" id="Phobius"/>
    </source>
</evidence>
<feature type="transmembrane region" description="Helical" evidence="3">
    <location>
        <begin position="305"/>
        <end position="325"/>
    </location>
</feature>
<keyword evidence="3" id="KW-1133">Transmembrane helix</keyword>
<keyword evidence="3" id="KW-0472">Membrane</keyword>
<dbReference type="InterPro" id="IPR052346">
    <property type="entry name" value="O-mannosyl-transferase_TMTC"/>
</dbReference>
<dbReference type="RefSeq" id="WP_188664699.1">
    <property type="nucleotide sequence ID" value="NZ_BMKC01000003.1"/>
</dbReference>
<feature type="transmembrane region" description="Helical" evidence="3">
    <location>
        <begin position="362"/>
        <end position="379"/>
    </location>
</feature>
<evidence type="ECO:0000256" key="2">
    <source>
        <dbReference type="ARBA" id="ARBA00022803"/>
    </source>
</evidence>
<feature type="transmembrane region" description="Helical" evidence="3">
    <location>
        <begin position="178"/>
        <end position="195"/>
    </location>
</feature>
<feature type="transmembrane region" description="Helical" evidence="3">
    <location>
        <begin position="331"/>
        <end position="350"/>
    </location>
</feature>
<gene>
    <name evidence="4" type="ORF">GCM10011521_24450</name>
</gene>
<dbReference type="Proteomes" id="UP000623419">
    <property type="component" value="Unassembled WGS sequence"/>
</dbReference>
<comment type="caution">
    <text evidence="4">The sequence shown here is derived from an EMBL/GenBank/DDBJ whole genome shotgun (WGS) entry which is preliminary data.</text>
</comment>
<feature type="transmembrane region" description="Helical" evidence="3">
    <location>
        <begin position="274"/>
        <end position="293"/>
    </location>
</feature>